<proteinExistence type="predicted"/>
<evidence type="ECO:0000313" key="2">
    <source>
        <dbReference type="EMBL" id="KAK5773479.1"/>
    </source>
</evidence>
<name>A0ABR0MM99_GOSAR</name>
<dbReference type="PANTHER" id="PTHR47723:SF19">
    <property type="entry name" value="POLYNUCLEOTIDYL TRANSFERASE, RIBONUCLEASE H-LIKE SUPERFAMILY PROTEIN"/>
    <property type="match status" value="1"/>
</dbReference>
<accession>A0ABR0MM99</accession>
<dbReference type="InterPro" id="IPR053151">
    <property type="entry name" value="RNase_H-like"/>
</dbReference>
<dbReference type="Proteomes" id="UP001358586">
    <property type="component" value="Chromosome 13"/>
</dbReference>
<organism evidence="2 3">
    <name type="scientific">Gossypium arboreum</name>
    <name type="common">Tree cotton</name>
    <name type="synonym">Gossypium nanking</name>
    <dbReference type="NCBI Taxonomy" id="29729"/>
    <lineage>
        <taxon>Eukaryota</taxon>
        <taxon>Viridiplantae</taxon>
        <taxon>Streptophyta</taxon>
        <taxon>Embryophyta</taxon>
        <taxon>Tracheophyta</taxon>
        <taxon>Spermatophyta</taxon>
        <taxon>Magnoliopsida</taxon>
        <taxon>eudicotyledons</taxon>
        <taxon>Gunneridae</taxon>
        <taxon>Pentapetalae</taxon>
        <taxon>rosids</taxon>
        <taxon>malvids</taxon>
        <taxon>Malvales</taxon>
        <taxon>Malvaceae</taxon>
        <taxon>Malvoideae</taxon>
        <taxon>Gossypium</taxon>
    </lineage>
</organism>
<gene>
    <name evidence="2" type="ORF">PVK06_049785</name>
</gene>
<sequence>MGMRKVILEVDCLELVQFLCSGVQVIHHHDILRSITEVLQRQWEVRVAHVFVEGNKLPDGMPALAFNPSIGLQIFSAPPEEVFSILLDDCRSIYGLNIARLSCCCFLSLSKENFLRYKTTIP</sequence>
<protein>
    <recommendedName>
        <fullName evidence="1">RNase H type-1 domain-containing protein</fullName>
    </recommendedName>
</protein>
<feature type="domain" description="RNase H type-1" evidence="1">
    <location>
        <begin position="2"/>
        <end position="57"/>
    </location>
</feature>
<keyword evidence="3" id="KW-1185">Reference proteome</keyword>
<dbReference type="InterPro" id="IPR002156">
    <property type="entry name" value="RNaseH_domain"/>
</dbReference>
<comment type="caution">
    <text evidence="2">The sequence shown here is derived from an EMBL/GenBank/DDBJ whole genome shotgun (WGS) entry which is preliminary data.</text>
</comment>
<dbReference type="Pfam" id="PF13456">
    <property type="entry name" value="RVT_3"/>
    <property type="match status" value="1"/>
</dbReference>
<evidence type="ECO:0000313" key="3">
    <source>
        <dbReference type="Proteomes" id="UP001358586"/>
    </source>
</evidence>
<dbReference type="PANTHER" id="PTHR47723">
    <property type="entry name" value="OS05G0353850 PROTEIN"/>
    <property type="match status" value="1"/>
</dbReference>
<reference evidence="2 3" key="1">
    <citation type="submission" date="2023-03" db="EMBL/GenBank/DDBJ databases">
        <title>WGS of Gossypium arboreum.</title>
        <authorList>
            <person name="Yu D."/>
        </authorList>
    </citation>
    <scope>NUCLEOTIDE SEQUENCE [LARGE SCALE GENOMIC DNA]</scope>
    <source>
        <tissue evidence="2">Leaf</tissue>
    </source>
</reference>
<evidence type="ECO:0000259" key="1">
    <source>
        <dbReference type="Pfam" id="PF13456"/>
    </source>
</evidence>
<dbReference type="EMBL" id="JARKNE010000013">
    <property type="protein sequence ID" value="KAK5773479.1"/>
    <property type="molecule type" value="Genomic_DNA"/>
</dbReference>